<keyword evidence="8" id="KW-0170">Cobalt</keyword>
<keyword evidence="6" id="KW-0862">Zinc</keyword>
<keyword evidence="7" id="KW-0482">Metalloprotease</keyword>
<dbReference type="Gene3D" id="3.40.630.10">
    <property type="entry name" value="Zn peptidases"/>
    <property type="match status" value="2"/>
</dbReference>
<dbReference type="FunFam" id="3.40.630.10:FF:000018">
    <property type="entry name" value="Aminoacyl-histidine dipeptidase PepD"/>
    <property type="match status" value="1"/>
</dbReference>
<proteinExistence type="inferred from homology"/>
<evidence type="ECO:0000256" key="4">
    <source>
        <dbReference type="ARBA" id="ARBA00022723"/>
    </source>
</evidence>
<evidence type="ECO:0000259" key="18">
    <source>
        <dbReference type="Pfam" id="PF07687"/>
    </source>
</evidence>
<dbReference type="SUPFAM" id="SSF53187">
    <property type="entry name" value="Zn-dependent exopeptidases"/>
    <property type="match status" value="1"/>
</dbReference>
<evidence type="ECO:0000256" key="1">
    <source>
        <dbReference type="ARBA" id="ARBA00001941"/>
    </source>
</evidence>
<feature type="domain" description="Peptidase M20 dimerisation" evidence="18">
    <location>
        <begin position="210"/>
        <end position="291"/>
    </location>
</feature>
<dbReference type="Proteomes" id="UP000574276">
    <property type="component" value="Unassembled WGS sequence"/>
</dbReference>
<dbReference type="FunFam" id="3.40.630.10:FF:000015">
    <property type="entry name" value="Aminoacyl-histidine dipeptidase PepD"/>
    <property type="match status" value="1"/>
</dbReference>
<evidence type="ECO:0000256" key="11">
    <source>
        <dbReference type="ARBA" id="ARBA00044252"/>
    </source>
</evidence>
<dbReference type="GO" id="GO:0006508">
    <property type="term" value="P:proteolysis"/>
    <property type="evidence" value="ECO:0007669"/>
    <property type="project" value="UniProtKB-KW"/>
</dbReference>
<comment type="cofactor">
    <cofactor evidence="1">
        <name>Co(2+)</name>
        <dbReference type="ChEBI" id="CHEBI:48828"/>
    </cofactor>
</comment>
<dbReference type="Pfam" id="PF01546">
    <property type="entry name" value="Peptidase_M20"/>
    <property type="match status" value="1"/>
</dbReference>
<dbReference type="GO" id="GO:0046872">
    <property type="term" value="F:metal ion binding"/>
    <property type="evidence" value="ECO:0007669"/>
    <property type="project" value="UniProtKB-KW"/>
</dbReference>
<evidence type="ECO:0000256" key="17">
    <source>
        <dbReference type="ARBA" id="ARBA00078074"/>
    </source>
</evidence>
<evidence type="ECO:0000313" key="19">
    <source>
        <dbReference type="EMBL" id="MBB2182494.1"/>
    </source>
</evidence>
<dbReference type="PANTHER" id="PTHR43501:SF1">
    <property type="entry name" value="CYTOSOL NON-SPECIFIC DIPEPTIDASE"/>
    <property type="match status" value="1"/>
</dbReference>
<evidence type="ECO:0000256" key="15">
    <source>
        <dbReference type="ARBA" id="ARBA00076004"/>
    </source>
</evidence>
<comment type="catalytic activity">
    <reaction evidence="9">
        <text>Hydrolysis of dipeptides, preferentially hydrophobic dipeptides including prolyl amino acids.</text>
        <dbReference type="EC" id="3.4.13.18"/>
    </reaction>
</comment>
<dbReference type="CDD" id="cd03890">
    <property type="entry name" value="M20_pepD"/>
    <property type="match status" value="1"/>
</dbReference>
<evidence type="ECO:0000256" key="3">
    <source>
        <dbReference type="ARBA" id="ARBA00022670"/>
    </source>
</evidence>
<dbReference type="EMBL" id="JACEGA010000001">
    <property type="protein sequence ID" value="MBB2182494.1"/>
    <property type="molecule type" value="Genomic_DNA"/>
</dbReference>
<dbReference type="PRINTS" id="PR00934">
    <property type="entry name" value="XHISDIPTASE"/>
</dbReference>
<dbReference type="NCBIfam" id="TIGR01893">
    <property type="entry name" value="aa-his-dipept"/>
    <property type="match status" value="1"/>
</dbReference>
<dbReference type="Pfam" id="PF07687">
    <property type="entry name" value="M20_dimer"/>
    <property type="match status" value="1"/>
</dbReference>
<evidence type="ECO:0000256" key="13">
    <source>
        <dbReference type="ARBA" id="ARBA00071271"/>
    </source>
</evidence>
<dbReference type="GO" id="GO:0070573">
    <property type="term" value="F:metallodipeptidase activity"/>
    <property type="evidence" value="ECO:0007669"/>
    <property type="project" value="TreeGrafter"/>
</dbReference>
<dbReference type="InterPro" id="IPR011650">
    <property type="entry name" value="Peptidase_M20_dimer"/>
</dbReference>
<comment type="similarity">
    <text evidence="12">Belongs to the peptidase M20C family.</text>
</comment>
<keyword evidence="4" id="KW-0479">Metal-binding</keyword>
<dbReference type="InterPro" id="IPR002933">
    <property type="entry name" value="Peptidase_M20"/>
</dbReference>
<evidence type="ECO:0000256" key="7">
    <source>
        <dbReference type="ARBA" id="ARBA00023049"/>
    </source>
</evidence>
<gene>
    <name evidence="19" type="ORF">H0486_06370</name>
</gene>
<dbReference type="EC" id="3.4.13.18" evidence="10"/>
<evidence type="ECO:0000256" key="9">
    <source>
        <dbReference type="ARBA" id="ARBA00036421"/>
    </source>
</evidence>
<evidence type="ECO:0000256" key="6">
    <source>
        <dbReference type="ARBA" id="ARBA00022833"/>
    </source>
</evidence>
<evidence type="ECO:0000256" key="2">
    <source>
        <dbReference type="ARBA" id="ARBA00001947"/>
    </source>
</evidence>
<evidence type="ECO:0000256" key="8">
    <source>
        <dbReference type="ARBA" id="ARBA00023285"/>
    </source>
</evidence>
<protein>
    <recommendedName>
        <fullName evidence="13">Cytosol non-specific dipeptidase</fullName>
        <ecNumber evidence="10">3.4.13.18</ecNumber>
    </recommendedName>
    <alternativeName>
        <fullName evidence="16">Aminoacyl-histidine dipeptidase</fullName>
    </alternativeName>
    <alternativeName>
        <fullName evidence="15">Beta-alanyl-histidine dipeptidase</fullName>
    </alternativeName>
    <alternativeName>
        <fullName evidence="14">Carnosinase</fullName>
    </alternativeName>
    <alternativeName>
        <fullName evidence="11">Peptidase D</fullName>
    </alternativeName>
    <alternativeName>
        <fullName evidence="17">Xaa-His dipeptidase</fullName>
    </alternativeName>
</protein>
<comment type="caution">
    <text evidence="19">The sequence shown here is derived from an EMBL/GenBank/DDBJ whole genome shotgun (WGS) entry which is preliminary data.</text>
</comment>
<dbReference type="AlphaFoldDB" id="A0A839JYQ7"/>
<sequence length="494" mass="55684">MRMEKNLEIQDYKRIFHYFQEISAIPRGSGNEEEISEYLVSFAKEHHLEYTQDEANNVIMIKEATSGYENEPAIILQGHMDMVCEKRKEHTHDFLKDGIKIIVEGDYLRADGTTLGADNGIAVAYILALLSDETLPHPRLEAIITTDEEVGMNGAKALDLSKLHGKYMINLDSEEEGYLLCSCAGGLTGTSTLPVKRVSEYGKKIRISIGGLLGGHSGIDIGNNRSNATKLIGRLLFELREREAYGLIHLQGGYKDNVIPREAEAEIFLSASGEQSLTDVYLRFEQAIEDIMQSIQKELSGSEPELNWKIEDMGEDTYDIIHSVSFEKILFFLVHMPYGVQVMSSNVEGLVESSINLGITQIEEDKAVFCNSIRSSFSSYKKNLSDRLNYMASFLGGDYFVRAEYPAWEFKKDSPLREHIQKIYQRLYGKQMKVEAIHAGLECGIIYEKLPGVDIVSIGPDMTGVHTIEEKLSISSTIRVYQLLEMIIMEKIEE</sequence>
<evidence type="ECO:0000256" key="5">
    <source>
        <dbReference type="ARBA" id="ARBA00022801"/>
    </source>
</evidence>
<evidence type="ECO:0000313" key="20">
    <source>
        <dbReference type="Proteomes" id="UP000574276"/>
    </source>
</evidence>
<dbReference type="GO" id="GO:0005829">
    <property type="term" value="C:cytosol"/>
    <property type="evidence" value="ECO:0007669"/>
    <property type="project" value="TreeGrafter"/>
</dbReference>
<keyword evidence="20" id="KW-1185">Reference proteome</keyword>
<dbReference type="PANTHER" id="PTHR43501">
    <property type="entry name" value="CYTOSOL NON-SPECIFIC DIPEPTIDASE"/>
    <property type="match status" value="1"/>
</dbReference>
<comment type="cofactor">
    <cofactor evidence="2">
        <name>Zn(2+)</name>
        <dbReference type="ChEBI" id="CHEBI:29105"/>
    </cofactor>
</comment>
<name>A0A839JYQ7_9FIRM</name>
<accession>A0A839JYQ7</accession>
<keyword evidence="3" id="KW-0645">Protease</keyword>
<evidence type="ECO:0000256" key="14">
    <source>
        <dbReference type="ARBA" id="ARBA00075285"/>
    </source>
</evidence>
<evidence type="ECO:0000256" key="10">
    <source>
        <dbReference type="ARBA" id="ARBA00038976"/>
    </source>
</evidence>
<dbReference type="InterPro" id="IPR001160">
    <property type="entry name" value="Peptidase_M20C"/>
</dbReference>
<keyword evidence="5" id="KW-0378">Hydrolase</keyword>
<reference evidence="19 20" key="1">
    <citation type="submission" date="2020-07" db="EMBL/GenBank/DDBJ databases">
        <title>Characterization and genome sequencing of isolate MD1, a novel member within the family Lachnospiraceae.</title>
        <authorList>
            <person name="Rettenmaier R."/>
            <person name="Di Bello L."/>
            <person name="Zinser C."/>
            <person name="Scheitz K."/>
            <person name="Liebl W."/>
            <person name="Zverlov V."/>
        </authorList>
    </citation>
    <scope>NUCLEOTIDE SEQUENCE [LARGE SCALE GENOMIC DNA]</scope>
    <source>
        <strain evidence="19 20">MD1</strain>
    </source>
</reference>
<dbReference type="PIRSF" id="PIRSF016599">
    <property type="entry name" value="Xaa-His_dipept"/>
    <property type="match status" value="1"/>
</dbReference>
<evidence type="ECO:0000256" key="16">
    <source>
        <dbReference type="ARBA" id="ARBA00077688"/>
    </source>
</evidence>
<evidence type="ECO:0000256" key="12">
    <source>
        <dbReference type="ARBA" id="ARBA00061423"/>
    </source>
</evidence>
<organism evidence="19 20">
    <name type="scientific">Variimorphobacter saccharofermentans</name>
    <dbReference type="NCBI Taxonomy" id="2755051"/>
    <lineage>
        <taxon>Bacteria</taxon>
        <taxon>Bacillati</taxon>
        <taxon>Bacillota</taxon>
        <taxon>Clostridia</taxon>
        <taxon>Lachnospirales</taxon>
        <taxon>Lachnospiraceae</taxon>
        <taxon>Variimorphobacter</taxon>
    </lineage>
</organism>